<keyword evidence="1" id="KW-0175">Coiled coil</keyword>
<dbReference type="EMBL" id="JACHHO010000002">
    <property type="protein sequence ID" value="MBB5204409.1"/>
    <property type="molecule type" value="Genomic_DNA"/>
</dbReference>
<proteinExistence type="predicted"/>
<comment type="caution">
    <text evidence="2">The sequence shown here is derived from an EMBL/GenBank/DDBJ whole genome shotgun (WGS) entry which is preliminary data.</text>
</comment>
<gene>
    <name evidence="2" type="ORF">HNQ51_001723</name>
</gene>
<feature type="coiled-coil region" evidence="1">
    <location>
        <begin position="166"/>
        <end position="200"/>
    </location>
</feature>
<evidence type="ECO:0008006" key="4">
    <source>
        <dbReference type="Google" id="ProtNLM"/>
    </source>
</evidence>
<keyword evidence="3" id="KW-1185">Reference proteome</keyword>
<evidence type="ECO:0000256" key="1">
    <source>
        <dbReference type="SAM" id="Coils"/>
    </source>
</evidence>
<evidence type="ECO:0000313" key="2">
    <source>
        <dbReference type="EMBL" id="MBB5204409.1"/>
    </source>
</evidence>
<dbReference type="RefSeq" id="WP_246071524.1">
    <property type="nucleotide sequence ID" value="NZ_CP040709.1"/>
</dbReference>
<accession>A0A840S7I3</accession>
<dbReference type="AlphaFoldDB" id="A0A840S7I3"/>
<evidence type="ECO:0000313" key="3">
    <source>
        <dbReference type="Proteomes" id="UP000554837"/>
    </source>
</evidence>
<dbReference type="Proteomes" id="UP000554837">
    <property type="component" value="Unassembled WGS sequence"/>
</dbReference>
<sequence length="327" mass="33750">MASMPQRLHIFKPGEFTAMSGERHAFTPAMLRGIAASYSPAVHEAPIVVGHPKADLPAYGWVQGLEYQESDDASGPAGLYAQVAQVNADFADMVAAGAFKKISAAFYGAQAPGNPCPGSLYLRHVGFLGAQPPAVKGLRNPAFSDAEDGVLCFSEPTDPSSPTQESAVTEEEAAQLRAENERLAAQNAALAAQAAEAAAAGRHAENLAFAEKLVADGRLLSAALPVIVATLDHLAAAETPIEFGEGEAKAPLLKGLKEQLQASPVLAPLGQTATTGRAAANGDPAPGEDLAFAEGANPARLEQHKQILAHAAKHQLSYADAAAAVLK</sequence>
<name>A0A840S7I3_9BURK</name>
<reference evidence="2 3" key="1">
    <citation type="submission" date="2020-08" db="EMBL/GenBank/DDBJ databases">
        <title>Genomic Encyclopedia of Type Strains, Phase IV (KMG-IV): sequencing the most valuable type-strain genomes for metagenomic binning, comparative biology and taxonomic classification.</title>
        <authorList>
            <person name="Goeker M."/>
        </authorList>
    </citation>
    <scope>NUCLEOTIDE SEQUENCE [LARGE SCALE GENOMIC DNA]</scope>
    <source>
        <strain evidence="2 3">DSM 23958</strain>
    </source>
</reference>
<organism evidence="2 3">
    <name type="scientific">Inhella inkyongensis</name>
    <dbReference type="NCBI Taxonomy" id="392593"/>
    <lineage>
        <taxon>Bacteria</taxon>
        <taxon>Pseudomonadati</taxon>
        <taxon>Pseudomonadota</taxon>
        <taxon>Betaproteobacteria</taxon>
        <taxon>Burkholderiales</taxon>
        <taxon>Sphaerotilaceae</taxon>
        <taxon>Inhella</taxon>
    </lineage>
</organism>
<protein>
    <recommendedName>
        <fullName evidence="4">Peptidase</fullName>
    </recommendedName>
</protein>